<dbReference type="Pfam" id="PF01094">
    <property type="entry name" value="ANF_receptor"/>
    <property type="match status" value="1"/>
</dbReference>
<keyword evidence="9" id="KW-1185">Reference proteome</keyword>
<dbReference type="InterPro" id="IPR050726">
    <property type="entry name" value="mGluR"/>
</dbReference>
<dbReference type="EMBL" id="AZIM01001556">
    <property type="protein sequence ID" value="ETE66448.1"/>
    <property type="molecule type" value="Genomic_DNA"/>
</dbReference>
<feature type="compositionally biased region" description="Basic and acidic residues" evidence="6">
    <location>
        <begin position="8"/>
        <end position="22"/>
    </location>
</feature>
<dbReference type="AlphaFoldDB" id="V8NXP9"/>
<dbReference type="PANTHER" id="PTHR24060">
    <property type="entry name" value="METABOTROPIC GLUTAMATE RECEPTOR"/>
    <property type="match status" value="1"/>
</dbReference>
<keyword evidence="3" id="KW-1133">Transmembrane helix</keyword>
<comment type="caution">
    <text evidence="8">The sequence shown here is derived from an EMBL/GenBank/DDBJ whole genome shotgun (WGS) entry which is preliminary data.</text>
</comment>
<dbReference type="InterPro" id="IPR001828">
    <property type="entry name" value="ANF_lig-bd_rcpt"/>
</dbReference>
<reference evidence="8 9" key="1">
    <citation type="journal article" date="2013" name="Proc. Natl. Acad. Sci. U.S.A.">
        <title>The king cobra genome reveals dynamic gene evolution and adaptation in the snake venom system.</title>
        <authorList>
            <person name="Vonk F.J."/>
            <person name="Casewell N.R."/>
            <person name="Henkel C.V."/>
            <person name="Heimberg A.M."/>
            <person name="Jansen H.J."/>
            <person name="McCleary R.J."/>
            <person name="Kerkkamp H.M."/>
            <person name="Vos R.A."/>
            <person name="Guerreiro I."/>
            <person name="Calvete J.J."/>
            <person name="Wuster W."/>
            <person name="Woods A.E."/>
            <person name="Logan J.M."/>
            <person name="Harrison R.A."/>
            <person name="Castoe T.A."/>
            <person name="de Koning A.P."/>
            <person name="Pollock D.D."/>
            <person name="Yandell M."/>
            <person name="Calderon D."/>
            <person name="Renjifo C."/>
            <person name="Currier R.B."/>
            <person name="Salgado D."/>
            <person name="Pla D."/>
            <person name="Sanz L."/>
            <person name="Hyder A.S."/>
            <person name="Ribeiro J.M."/>
            <person name="Arntzen J.W."/>
            <person name="van den Thillart G.E."/>
            <person name="Boetzer M."/>
            <person name="Pirovano W."/>
            <person name="Dirks R.P."/>
            <person name="Spaink H.P."/>
            <person name="Duboule D."/>
            <person name="McGlinn E."/>
            <person name="Kini R.M."/>
            <person name="Richardson M.K."/>
        </authorList>
    </citation>
    <scope>NUCLEOTIDE SEQUENCE</scope>
    <source>
        <tissue evidence="8">Blood</tissue>
    </source>
</reference>
<feature type="non-terminal residue" evidence="8">
    <location>
        <position position="1"/>
    </location>
</feature>
<evidence type="ECO:0000256" key="2">
    <source>
        <dbReference type="ARBA" id="ARBA00022692"/>
    </source>
</evidence>
<feature type="region of interest" description="Disordered" evidence="6">
    <location>
        <begin position="1"/>
        <end position="62"/>
    </location>
</feature>
<gene>
    <name evidence="8" type="ORF">L345_07772</name>
</gene>
<evidence type="ECO:0000256" key="6">
    <source>
        <dbReference type="SAM" id="MobiDB-lite"/>
    </source>
</evidence>
<keyword evidence="2" id="KW-0812">Transmembrane</keyword>
<dbReference type="InterPro" id="IPR028082">
    <property type="entry name" value="Peripla_BP_I"/>
</dbReference>
<dbReference type="Proteomes" id="UP000018936">
    <property type="component" value="Unassembled WGS sequence"/>
</dbReference>
<evidence type="ECO:0000256" key="4">
    <source>
        <dbReference type="ARBA" id="ARBA00023136"/>
    </source>
</evidence>
<evidence type="ECO:0000313" key="9">
    <source>
        <dbReference type="Proteomes" id="UP000018936"/>
    </source>
</evidence>
<proteinExistence type="predicted"/>
<name>V8NXP9_OPHHA</name>
<keyword evidence="5" id="KW-0325">Glycoprotein</keyword>
<dbReference type="OrthoDB" id="425344at2759"/>
<dbReference type="SUPFAM" id="SSF53822">
    <property type="entry name" value="Periplasmic binding protein-like I"/>
    <property type="match status" value="1"/>
</dbReference>
<feature type="compositionally biased region" description="Basic and acidic residues" evidence="6">
    <location>
        <begin position="48"/>
        <end position="60"/>
    </location>
</feature>
<evidence type="ECO:0000313" key="8">
    <source>
        <dbReference type="EMBL" id="ETE66448.1"/>
    </source>
</evidence>
<evidence type="ECO:0000259" key="7">
    <source>
        <dbReference type="Pfam" id="PF01094"/>
    </source>
</evidence>
<dbReference type="GO" id="GO:0016020">
    <property type="term" value="C:membrane"/>
    <property type="evidence" value="ECO:0007669"/>
    <property type="project" value="UniProtKB-SubCell"/>
</dbReference>
<organism evidence="8 9">
    <name type="scientific">Ophiophagus hannah</name>
    <name type="common">King cobra</name>
    <name type="synonym">Naja hannah</name>
    <dbReference type="NCBI Taxonomy" id="8665"/>
    <lineage>
        <taxon>Eukaryota</taxon>
        <taxon>Metazoa</taxon>
        <taxon>Chordata</taxon>
        <taxon>Craniata</taxon>
        <taxon>Vertebrata</taxon>
        <taxon>Euteleostomi</taxon>
        <taxon>Lepidosauria</taxon>
        <taxon>Squamata</taxon>
        <taxon>Bifurcata</taxon>
        <taxon>Unidentata</taxon>
        <taxon>Episquamata</taxon>
        <taxon>Toxicofera</taxon>
        <taxon>Serpentes</taxon>
        <taxon>Colubroidea</taxon>
        <taxon>Elapidae</taxon>
        <taxon>Elapinae</taxon>
        <taxon>Ophiophagus</taxon>
    </lineage>
</organism>
<feature type="non-terminal residue" evidence="8">
    <location>
        <position position="226"/>
    </location>
</feature>
<keyword evidence="4" id="KW-0472">Membrane</keyword>
<accession>V8NXP9</accession>
<evidence type="ECO:0000256" key="5">
    <source>
        <dbReference type="ARBA" id="ARBA00023180"/>
    </source>
</evidence>
<evidence type="ECO:0000256" key="1">
    <source>
        <dbReference type="ARBA" id="ARBA00004370"/>
    </source>
</evidence>
<protein>
    <recommendedName>
        <fullName evidence="7">Receptor ligand binding region domain-containing protein</fullName>
    </recommendedName>
</protein>
<sequence>MEQPQLDQLDKGQAETDRDEPQLQRVGQEAPGKDQKQLLPLSNEEEESVQKEREKKDEPMTRQVALRTEMFDGNYGESGMEAFKDMSAKEGICIAHSYKIYSNAGEQSFDKLLEKLRSHLPKARVVACFCEGMTVRGLLMAMRRLGLASEFLLLGRMQNNAMVQCSNLSEDAQGVREEIKWNLEATDGVGTANSLFDMQAGVFQGKSKHSLSSGITKKAQESLRNL</sequence>
<dbReference type="Gene3D" id="3.40.50.2300">
    <property type="match status" value="1"/>
</dbReference>
<evidence type="ECO:0000256" key="3">
    <source>
        <dbReference type="ARBA" id="ARBA00022989"/>
    </source>
</evidence>
<feature type="domain" description="Receptor ligand binding region" evidence="7">
    <location>
        <begin position="71"/>
        <end position="154"/>
    </location>
</feature>
<comment type="subcellular location">
    <subcellularLocation>
        <location evidence="1">Membrane</location>
    </subcellularLocation>
</comment>